<reference evidence="1 2" key="1">
    <citation type="submission" date="2019-06" db="EMBL/GenBank/DDBJ databases">
        <title>Genomic Encyclopedia of Type Strains, Phase IV (KMG-V): Genome sequencing to study the core and pangenomes of soil and plant-associated prokaryotes.</title>
        <authorList>
            <person name="Whitman W."/>
        </authorList>
    </citation>
    <scope>NUCLEOTIDE SEQUENCE [LARGE SCALE GENOMIC DNA]</scope>
    <source>
        <strain evidence="1 2">BR 11880</strain>
    </source>
</reference>
<proteinExistence type="predicted"/>
<name>A0A560EHH4_9PROT</name>
<evidence type="ECO:0000313" key="2">
    <source>
        <dbReference type="Proteomes" id="UP000319859"/>
    </source>
</evidence>
<organism evidence="1 2">
    <name type="scientific">Nitrospirillum amazonense</name>
    <dbReference type="NCBI Taxonomy" id="28077"/>
    <lineage>
        <taxon>Bacteria</taxon>
        <taxon>Pseudomonadati</taxon>
        <taxon>Pseudomonadota</taxon>
        <taxon>Alphaproteobacteria</taxon>
        <taxon>Rhodospirillales</taxon>
        <taxon>Azospirillaceae</taxon>
        <taxon>Nitrospirillum</taxon>
    </lineage>
</organism>
<gene>
    <name evidence="1" type="ORF">FBZ89_1512</name>
</gene>
<dbReference type="InterPro" id="IPR019089">
    <property type="entry name" value="Cas_GSU0054"/>
</dbReference>
<dbReference type="OrthoDB" id="9787885at2"/>
<accession>A0A560EHH4</accession>
<sequence length="242" mass="25396">MDGSASVMQPEVAPRPAGDALVFGIMAASRPLSRDRLTVLRAVRAALMSLARTADGGVLPLFSGHGEGPGPARPGDHRHVYIAALDDDGDGRLDQILVMAPWRVDRGVAPTDDNRADFARVTGRLALVRAGAAGVLTLAPPLPLPGERGRVWLSRTPYRPTRHPAKGADAATFVVEDVRRECARRGLPAPSGAQPLMIRPGPRGGLSARLCLSFTEPVAGPLLLGRDAHRGGGLFSASVPLD</sequence>
<dbReference type="EMBL" id="VITN01000051">
    <property type="protein sequence ID" value="TWB08794.1"/>
    <property type="molecule type" value="Genomic_DNA"/>
</dbReference>
<protein>
    <submittedName>
        <fullName evidence="1">CRISPR-associated protein Csb2</fullName>
    </submittedName>
</protein>
<dbReference type="AlphaFoldDB" id="A0A560EHH4"/>
<dbReference type="Proteomes" id="UP000319859">
    <property type="component" value="Unassembled WGS sequence"/>
</dbReference>
<comment type="caution">
    <text evidence="1">The sequence shown here is derived from an EMBL/GenBank/DDBJ whole genome shotgun (WGS) entry which is preliminary data.</text>
</comment>
<dbReference type="NCBIfam" id="TIGR02165">
    <property type="entry name" value="cas5_6_GSU0054"/>
    <property type="match status" value="1"/>
</dbReference>
<evidence type="ECO:0000313" key="1">
    <source>
        <dbReference type="EMBL" id="TWB08794.1"/>
    </source>
</evidence>